<dbReference type="OrthoDB" id="5363112at2"/>
<keyword evidence="1" id="KW-1133">Transmembrane helix</keyword>
<feature type="transmembrane region" description="Helical" evidence="1">
    <location>
        <begin position="88"/>
        <end position="108"/>
    </location>
</feature>
<feature type="transmembrane region" description="Helical" evidence="1">
    <location>
        <begin position="56"/>
        <end position="76"/>
    </location>
</feature>
<sequence>MVAPPLTAAPPTNWSRVEARIALAMLPIGAVMTFVSVIAFITIVVLMFATLVQRPAAASLLLVWCAWALIVAGANLMKSIEGMSALDWRPMIPVSLLSVAIVVAYPGWWM</sequence>
<feature type="transmembrane region" description="Helical" evidence="1">
    <location>
        <begin position="21"/>
        <end position="50"/>
    </location>
</feature>
<evidence type="ECO:0000313" key="3">
    <source>
        <dbReference type="Proteomes" id="UP000318413"/>
    </source>
</evidence>
<gene>
    <name evidence="2" type="ORF">EAH84_06055</name>
</gene>
<comment type="caution">
    <text evidence="2">The sequence shown here is derived from an EMBL/GenBank/DDBJ whole genome shotgun (WGS) entry which is preliminary data.</text>
</comment>
<keyword evidence="1" id="KW-0812">Transmembrane</keyword>
<accession>A0A502CIH9</accession>
<proteinExistence type="predicted"/>
<organism evidence="2 3">
    <name type="scientific">Sphingomonas oligophenolica</name>
    <dbReference type="NCBI Taxonomy" id="301154"/>
    <lineage>
        <taxon>Bacteria</taxon>
        <taxon>Pseudomonadati</taxon>
        <taxon>Pseudomonadota</taxon>
        <taxon>Alphaproteobacteria</taxon>
        <taxon>Sphingomonadales</taxon>
        <taxon>Sphingomonadaceae</taxon>
        <taxon>Sphingomonas</taxon>
    </lineage>
</organism>
<dbReference type="Proteomes" id="UP000318413">
    <property type="component" value="Unassembled WGS sequence"/>
</dbReference>
<protein>
    <submittedName>
        <fullName evidence="2">Uncharacterized protein</fullName>
    </submittedName>
</protein>
<keyword evidence="3" id="KW-1185">Reference proteome</keyword>
<name>A0A502CIH9_9SPHN</name>
<dbReference type="RefSeq" id="WP_140869312.1">
    <property type="nucleotide sequence ID" value="NZ_RCZK01000004.1"/>
</dbReference>
<dbReference type="AlphaFoldDB" id="A0A502CIH9"/>
<dbReference type="EMBL" id="RCZK01000004">
    <property type="protein sequence ID" value="TPG12987.1"/>
    <property type="molecule type" value="Genomic_DNA"/>
</dbReference>
<keyword evidence="1" id="KW-0472">Membrane</keyword>
<evidence type="ECO:0000256" key="1">
    <source>
        <dbReference type="SAM" id="Phobius"/>
    </source>
</evidence>
<reference evidence="2 3" key="1">
    <citation type="journal article" date="2019" name="Environ. Microbiol.">
        <title>Species interactions and distinct microbial communities in high Arctic permafrost affected cryosols are associated with the CH4 and CO2 gas fluxes.</title>
        <authorList>
            <person name="Altshuler I."/>
            <person name="Hamel J."/>
            <person name="Turney S."/>
            <person name="Magnuson E."/>
            <person name="Levesque R."/>
            <person name="Greer C."/>
            <person name="Whyte L.G."/>
        </authorList>
    </citation>
    <scope>NUCLEOTIDE SEQUENCE [LARGE SCALE GENOMIC DNA]</scope>
    <source>
        <strain evidence="2 3">S5.1</strain>
    </source>
</reference>
<evidence type="ECO:0000313" key="2">
    <source>
        <dbReference type="EMBL" id="TPG12987.1"/>
    </source>
</evidence>